<evidence type="ECO:0000313" key="1">
    <source>
        <dbReference type="EMBL" id="KZE75731.1"/>
    </source>
</evidence>
<proteinExistence type="predicted"/>
<evidence type="ECO:0000313" key="2">
    <source>
        <dbReference type="Proteomes" id="UP000076563"/>
    </source>
</evidence>
<organism evidence="1 2">
    <name type="scientific">Paenibacillus elgii</name>
    <dbReference type="NCBI Taxonomy" id="189691"/>
    <lineage>
        <taxon>Bacteria</taxon>
        <taxon>Bacillati</taxon>
        <taxon>Bacillota</taxon>
        <taxon>Bacilli</taxon>
        <taxon>Bacillales</taxon>
        <taxon>Paenibacillaceae</taxon>
        <taxon>Paenibacillus</taxon>
    </lineage>
</organism>
<dbReference type="RefSeq" id="WP_063184524.1">
    <property type="nucleotide sequence ID" value="NZ_CP121215.1"/>
</dbReference>
<name>A0A163W1X9_9BACL</name>
<reference evidence="2" key="1">
    <citation type="submission" date="2016-01" db="EMBL/GenBank/DDBJ databases">
        <title>Draft genome of Chromobacterium sp. F49.</title>
        <authorList>
            <person name="Hong K.W."/>
        </authorList>
    </citation>
    <scope>NUCLEOTIDE SEQUENCE [LARGE SCALE GENOMIC DNA]</scope>
    <source>
        <strain evidence="2">M63</strain>
    </source>
</reference>
<sequence>MSDVVNGYLEAMQAINDRPDHGYTFEFLKMKGARNAVDASKQHFGALCNGTLNEIDINGLIGILERWFYEKGYASKDYRVEKFCELLSHHLGDDVIYYHVGAVLNGYYNDADCITFQVKKPHGMIYYGLELGVND</sequence>
<dbReference type="OrthoDB" id="9862718at2"/>
<dbReference type="EMBL" id="LQRA01000070">
    <property type="protein sequence ID" value="KZE75731.1"/>
    <property type="molecule type" value="Genomic_DNA"/>
</dbReference>
<comment type="caution">
    <text evidence="1">The sequence shown here is derived from an EMBL/GenBank/DDBJ whole genome shotgun (WGS) entry which is preliminary data.</text>
</comment>
<dbReference type="AlphaFoldDB" id="A0A163W1X9"/>
<protein>
    <submittedName>
        <fullName evidence="1">Uncharacterized protein</fullName>
    </submittedName>
</protein>
<keyword evidence="2" id="KW-1185">Reference proteome</keyword>
<gene>
    <name evidence="1" type="ORF">AV654_24985</name>
</gene>
<accession>A0A163W1X9</accession>
<dbReference type="Proteomes" id="UP000076563">
    <property type="component" value="Unassembled WGS sequence"/>
</dbReference>